<evidence type="ECO:0000256" key="1">
    <source>
        <dbReference type="SAM" id="Phobius"/>
    </source>
</evidence>
<evidence type="ECO:0000259" key="2">
    <source>
        <dbReference type="Pfam" id="PF05239"/>
    </source>
</evidence>
<keyword evidence="1" id="KW-0472">Membrane</keyword>
<feature type="transmembrane region" description="Helical" evidence="1">
    <location>
        <begin position="6"/>
        <end position="24"/>
    </location>
</feature>
<name>A0A6I4J066_9SPHN</name>
<dbReference type="InterPro" id="IPR027275">
    <property type="entry name" value="PRC-brl_dom"/>
</dbReference>
<dbReference type="InterPro" id="IPR011033">
    <property type="entry name" value="PRC_barrel-like_sf"/>
</dbReference>
<dbReference type="Pfam" id="PF05239">
    <property type="entry name" value="PRC"/>
    <property type="match status" value="1"/>
</dbReference>
<feature type="domain" description="PRC-barrel" evidence="2">
    <location>
        <begin position="99"/>
        <end position="170"/>
    </location>
</feature>
<proteinExistence type="predicted"/>
<protein>
    <submittedName>
        <fullName evidence="3">PRC-barrel domain containing protein</fullName>
    </submittedName>
</protein>
<feature type="transmembrane region" description="Helical" evidence="1">
    <location>
        <begin position="55"/>
        <end position="74"/>
    </location>
</feature>
<gene>
    <name evidence="3" type="ORF">GON01_08400</name>
</gene>
<dbReference type="RefSeq" id="WP_157026929.1">
    <property type="nucleotide sequence ID" value="NZ_WQMS01000009.1"/>
</dbReference>
<keyword evidence="1" id="KW-1133">Transmembrane helix</keyword>
<sequence length="196" mass="20939">MEQLASWIAPIATTIAACMTAANVGTRVTGWGFVVFTIGSLAWTGYGATTGQPNLVWQNLFLIAVNLVGVWRWLGRRARLDEGARTAAEASERQQAPTLFPVSALTGTPLLSRTGETVGATVDAMARCRDGHIEYLVVGTGGVGGLGETLHALPWSSVSVEPDRIMTETRIDRLEPLDPSRWPARLGRGPDLEAGI</sequence>
<dbReference type="SUPFAM" id="SSF50346">
    <property type="entry name" value="PRC-barrel domain"/>
    <property type="match status" value="1"/>
</dbReference>
<comment type="caution">
    <text evidence="3">The sequence shown here is derived from an EMBL/GenBank/DDBJ whole genome shotgun (WGS) entry which is preliminary data.</text>
</comment>
<keyword evidence="4" id="KW-1185">Reference proteome</keyword>
<dbReference type="AlphaFoldDB" id="A0A6I4J066"/>
<feature type="transmembrane region" description="Helical" evidence="1">
    <location>
        <begin position="31"/>
        <end position="49"/>
    </location>
</feature>
<organism evidence="3 4">
    <name type="scientific">Sphingomonas horti</name>
    <dbReference type="NCBI Taxonomy" id="2682842"/>
    <lineage>
        <taxon>Bacteria</taxon>
        <taxon>Pseudomonadati</taxon>
        <taxon>Pseudomonadota</taxon>
        <taxon>Alphaproteobacteria</taxon>
        <taxon>Sphingomonadales</taxon>
        <taxon>Sphingomonadaceae</taxon>
        <taxon>Sphingomonas</taxon>
    </lineage>
</organism>
<accession>A0A6I4J066</accession>
<reference evidence="3 4" key="1">
    <citation type="submission" date="2019-12" db="EMBL/GenBank/DDBJ databases">
        <authorList>
            <person name="Huq M.A."/>
        </authorList>
    </citation>
    <scope>NUCLEOTIDE SEQUENCE [LARGE SCALE GENOMIC DNA]</scope>
    <source>
        <strain evidence="3 4">MAH-20</strain>
    </source>
</reference>
<dbReference type="Proteomes" id="UP000441389">
    <property type="component" value="Unassembled WGS sequence"/>
</dbReference>
<keyword evidence="1" id="KW-0812">Transmembrane</keyword>
<evidence type="ECO:0000313" key="3">
    <source>
        <dbReference type="EMBL" id="MVO77952.1"/>
    </source>
</evidence>
<dbReference type="EMBL" id="WQMS01000009">
    <property type="protein sequence ID" value="MVO77952.1"/>
    <property type="molecule type" value="Genomic_DNA"/>
</dbReference>
<dbReference type="Gene3D" id="2.30.30.240">
    <property type="entry name" value="PRC-barrel domain"/>
    <property type="match status" value="1"/>
</dbReference>
<evidence type="ECO:0000313" key="4">
    <source>
        <dbReference type="Proteomes" id="UP000441389"/>
    </source>
</evidence>